<reference evidence="9 10" key="1">
    <citation type="submission" date="2018-04" db="EMBL/GenBank/DDBJ databases">
        <authorList>
            <person name="Zhang X."/>
            <person name="Yuan J."/>
            <person name="Li F."/>
            <person name="Xiang J."/>
        </authorList>
    </citation>
    <scope>NUCLEOTIDE SEQUENCE [LARGE SCALE GENOMIC DNA]</scope>
    <source>
        <tissue evidence="9">Muscle</tissue>
    </source>
</reference>
<evidence type="ECO:0000313" key="9">
    <source>
        <dbReference type="EMBL" id="ROT73364.1"/>
    </source>
</evidence>
<reference evidence="9 10" key="2">
    <citation type="submission" date="2019-01" db="EMBL/GenBank/DDBJ databases">
        <title>The decoding of complex shrimp genome reveals the adaptation for benthos swimmer, frequently molting mechanism and breeding impact on genome.</title>
        <authorList>
            <person name="Sun Y."/>
            <person name="Gao Y."/>
            <person name="Yu Y."/>
        </authorList>
    </citation>
    <scope>NUCLEOTIDE SEQUENCE [LARGE SCALE GENOMIC DNA]</scope>
    <source>
        <tissue evidence="9">Muscle</tissue>
    </source>
</reference>
<sequence>MTTMQGCISGQETPLDDLPSWKRELILRKRANMRMHGGFGLPTPTPPMAGRGQGSLSGRAQPSSSSVSGPHQTVSRSLSGPTPSHPHPPTHANNNAVSSRLDGVRASGGSGGDRNENKKYAVTSEISSANIASNMHHKGLNDEGPRVSSPTYSSYSDSFGQEEDEELSYGPGIVSKLKNRYMSLAMRESRARPSLRRFSSLEDLLDTEPRGPWQERGTADVKARAVPETAATQRRDVMKRARSVDSLSSRLTEEVGRGRSAGLPKSKSATSRLQSSLCALGKDDVIIIETARPVGKEQKAVNGGARTVDAGEPPPLTRKLSSSSLAEDEEMPPPDTVRQVKRMFEPLAGRPLRGAAARVAAHKAQQASKTNGISPVAKPALKAKPSVVPPGKVSSPTSPSLPVTIEEAKSSLRQVGQVNRASPRPTLSVRAPAQNGDAGEGQNGVLERAGVARVRPGLTPVTASVTAPLVNGEPGLALAHTHGESGSAHEGVKRVSQTAVSNIRKESHSQEFNFTAATRPAGNSQSGLQAARPSSPTPTPLPASPVASHRVPTHSAFSSKADRAQESDRVLQENLKNVEKSRPQRQQQTAKVEPPVRLESKVEPLKETKVEPVKPTPTKVDPVKPTPTKVDPVKSTPTKVDPVKSAPEVEQPPKWSPKKVAPPKSEYPQSPVLSKPSPADELVRSSGKGSLVEAVNTSNKQASTNGAGGLSTPPLKTAGLRDRWHQQENNTIVFNFTSSKKTTPDYIENDGIDLSKRRPEQLDSGYVIMPGWGGPADSSTDGDDDDPSLDYLDARPGVLPAPSGIVFEGEAVIINGRSNLQRQPKTKKLNLSFDDTLTQTYEYPSELSLMEEMGSPSDDLLPSNTTLDSPSSTQGGLASYTPSKIQLGSTFELGVSRTPPPVQAPPPVPSAPSERVEEDYLRPADESETVTWSAESTSDMLF</sequence>
<keyword evidence="3" id="KW-0812">Transmembrane</keyword>
<dbReference type="EMBL" id="QCYY01002031">
    <property type="protein sequence ID" value="ROT73364.1"/>
    <property type="molecule type" value="Genomic_DNA"/>
</dbReference>
<evidence type="ECO:0000256" key="6">
    <source>
        <dbReference type="ARBA" id="ARBA00023136"/>
    </source>
</evidence>
<feature type="compositionally biased region" description="Polar residues" evidence="8">
    <location>
        <begin position="862"/>
        <end position="889"/>
    </location>
</feature>
<gene>
    <name evidence="9" type="ORF">C7M84_008201</name>
</gene>
<feature type="compositionally biased region" description="Low complexity" evidence="8">
    <location>
        <begin position="148"/>
        <end position="158"/>
    </location>
</feature>
<organism evidence="9 10">
    <name type="scientific">Penaeus vannamei</name>
    <name type="common">Whiteleg shrimp</name>
    <name type="synonym">Litopenaeus vannamei</name>
    <dbReference type="NCBI Taxonomy" id="6689"/>
    <lineage>
        <taxon>Eukaryota</taxon>
        <taxon>Metazoa</taxon>
        <taxon>Ecdysozoa</taxon>
        <taxon>Arthropoda</taxon>
        <taxon>Crustacea</taxon>
        <taxon>Multicrustacea</taxon>
        <taxon>Malacostraca</taxon>
        <taxon>Eumalacostraca</taxon>
        <taxon>Eucarida</taxon>
        <taxon>Decapoda</taxon>
        <taxon>Dendrobranchiata</taxon>
        <taxon>Penaeoidea</taxon>
        <taxon>Penaeidae</taxon>
        <taxon>Penaeus</taxon>
    </lineage>
</organism>
<keyword evidence="6" id="KW-0472">Membrane</keyword>
<comment type="subcellular location">
    <subcellularLocation>
        <location evidence="1">Nucleus membrane</location>
        <topology evidence="1">Multi-pass membrane protein</topology>
    </subcellularLocation>
    <subcellularLocation>
        <location evidence="2">Rough endoplasmic reticulum membrane</location>
        <topology evidence="2">Multi-pass membrane protein</topology>
    </subcellularLocation>
</comment>
<feature type="compositionally biased region" description="Polar residues" evidence="8">
    <location>
        <begin position="411"/>
        <end position="420"/>
    </location>
</feature>
<keyword evidence="5" id="KW-1133">Transmembrane helix</keyword>
<feature type="compositionally biased region" description="Basic and acidic residues" evidence="8">
    <location>
        <begin position="594"/>
        <end position="612"/>
    </location>
</feature>
<keyword evidence="10" id="KW-1185">Reference proteome</keyword>
<feature type="region of interest" description="Disordered" evidence="8">
    <location>
        <begin position="479"/>
        <end position="717"/>
    </location>
</feature>
<feature type="compositionally biased region" description="Polar residues" evidence="8">
    <location>
        <begin position="510"/>
        <end position="528"/>
    </location>
</feature>
<dbReference type="GO" id="GO:0023041">
    <property type="term" value="P:neuronal signal transduction"/>
    <property type="evidence" value="ECO:0007669"/>
    <property type="project" value="InterPro"/>
</dbReference>
<keyword evidence="7" id="KW-0539">Nucleus</keyword>
<feature type="compositionally biased region" description="Low complexity" evidence="8">
    <location>
        <begin position="626"/>
        <end position="640"/>
    </location>
</feature>
<feature type="region of interest" description="Disordered" evidence="8">
    <location>
        <begin position="132"/>
        <end position="171"/>
    </location>
</feature>
<evidence type="ECO:0000313" key="10">
    <source>
        <dbReference type="Proteomes" id="UP000283509"/>
    </source>
</evidence>
<dbReference type="AlphaFoldDB" id="A0A423TA93"/>
<feature type="region of interest" description="Disordered" evidence="8">
    <location>
        <begin position="207"/>
        <end position="272"/>
    </location>
</feature>
<evidence type="ECO:0000256" key="7">
    <source>
        <dbReference type="ARBA" id="ARBA00023242"/>
    </source>
</evidence>
<feature type="compositionally biased region" description="Basic and acidic residues" evidence="8">
    <location>
        <begin position="560"/>
        <end position="582"/>
    </location>
</feature>
<dbReference type="PANTHER" id="PTHR13289">
    <property type="entry name" value="PROTEIN PHOSPHATASE 1-BINDING PROTEIN BIFOCAL"/>
    <property type="match status" value="1"/>
</dbReference>
<dbReference type="GO" id="GO:0006935">
    <property type="term" value="P:chemotaxis"/>
    <property type="evidence" value="ECO:0007669"/>
    <property type="project" value="TreeGrafter"/>
</dbReference>
<feature type="compositionally biased region" description="Polar residues" evidence="8">
    <location>
        <begin position="54"/>
        <end position="80"/>
    </location>
</feature>
<dbReference type="GO" id="GO:0031965">
    <property type="term" value="C:nuclear membrane"/>
    <property type="evidence" value="ECO:0007669"/>
    <property type="project" value="UniProtKB-SubCell"/>
</dbReference>
<evidence type="ECO:0000256" key="2">
    <source>
        <dbReference type="ARBA" id="ARBA00004269"/>
    </source>
</evidence>
<evidence type="ECO:0000256" key="4">
    <source>
        <dbReference type="ARBA" id="ARBA00022824"/>
    </source>
</evidence>
<dbReference type="GO" id="GO:0030867">
    <property type="term" value="C:rough endoplasmic reticulum membrane"/>
    <property type="evidence" value="ECO:0007669"/>
    <property type="project" value="UniProtKB-SubCell"/>
</dbReference>
<feature type="compositionally biased region" description="Basic and acidic residues" evidence="8">
    <location>
        <begin position="233"/>
        <end position="243"/>
    </location>
</feature>
<feature type="region of interest" description="Disordered" evidence="8">
    <location>
        <begin position="846"/>
        <end position="942"/>
    </location>
</feature>
<feature type="compositionally biased region" description="Polar residues" evidence="8">
    <location>
        <begin position="695"/>
        <end position="705"/>
    </location>
</feature>
<evidence type="ECO:0000256" key="1">
    <source>
        <dbReference type="ARBA" id="ARBA00004232"/>
    </source>
</evidence>
<evidence type="ECO:0000256" key="8">
    <source>
        <dbReference type="SAM" id="MobiDB-lite"/>
    </source>
</evidence>
<comment type="caution">
    <text evidence="9">The sequence shown here is derived from an EMBL/GenBank/DDBJ whole genome shotgun (WGS) entry which is preliminary data.</text>
</comment>
<feature type="region of interest" description="Disordered" evidence="8">
    <location>
        <begin position="355"/>
        <end position="444"/>
    </location>
</feature>
<dbReference type="InterPro" id="IPR019130">
    <property type="entry name" value="Macoilin"/>
</dbReference>
<evidence type="ECO:0000256" key="3">
    <source>
        <dbReference type="ARBA" id="ARBA00022692"/>
    </source>
</evidence>
<feature type="compositionally biased region" description="Pro residues" evidence="8">
    <location>
        <begin position="898"/>
        <end position="910"/>
    </location>
</feature>
<protein>
    <submittedName>
        <fullName evidence="9">Uncharacterized protein</fullName>
    </submittedName>
</protein>
<keyword evidence="4" id="KW-0256">Endoplasmic reticulum</keyword>
<dbReference type="GO" id="GO:0008017">
    <property type="term" value="F:microtubule binding"/>
    <property type="evidence" value="ECO:0007669"/>
    <property type="project" value="TreeGrafter"/>
</dbReference>
<feature type="region of interest" description="Disordered" evidence="8">
    <location>
        <begin position="765"/>
        <end position="795"/>
    </location>
</feature>
<dbReference type="Proteomes" id="UP000283509">
    <property type="component" value="Unassembled WGS sequence"/>
</dbReference>
<feature type="region of interest" description="Disordered" evidence="8">
    <location>
        <begin position="36"/>
        <end position="119"/>
    </location>
</feature>
<proteinExistence type="predicted"/>
<evidence type="ECO:0000256" key="5">
    <source>
        <dbReference type="ARBA" id="ARBA00022989"/>
    </source>
</evidence>
<feature type="region of interest" description="Disordered" evidence="8">
    <location>
        <begin position="296"/>
        <end position="337"/>
    </location>
</feature>
<name>A0A423TA93_PENVA</name>
<feature type="compositionally biased region" description="Polar residues" evidence="8">
    <location>
        <begin position="929"/>
        <end position="942"/>
    </location>
</feature>
<dbReference type="OrthoDB" id="6360876at2759"/>
<accession>A0A423TA93</accession>
<feature type="compositionally biased region" description="Low complexity" evidence="8">
    <location>
        <begin position="382"/>
        <end position="404"/>
    </location>
</feature>
<feature type="compositionally biased region" description="Low complexity" evidence="8">
    <location>
        <begin position="355"/>
        <end position="367"/>
    </location>
</feature>
<dbReference type="PANTHER" id="PTHR13289:SF3">
    <property type="entry name" value="BIFOCAL, ISOFORM F"/>
    <property type="match status" value="1"/>
</dbReference>
<feature type="compositionally biased region" description="Basic and acidic residues" evidence="8">
    <location>
        <begin position="914"/>
        <end position="925"/>
    </location>
</feature>